<evidence type="ECO:0000313" key="4">
    <source>
        <dbReference type="EMBL" id="HEG91444.1"/>
    </source>
</evidence>
<dbReference type="PANTHER" id="PTHR12935">
    <property type="entry name" value="GAMMA-GLUTAMYLCYCLOTRANSFERASE"/>
    <property type="match status" value="1"/>
</dbReference>
<keyword evidence="4" id="KW-0808">Transferase</keyword>
<dbReference type="InterPro" id="IPR017939">
    <property type="entry name" value="G-Glutamylcylcotransferase"/>
</dbReference>
<sequence>MRSATPSRGRTFAHGRIGGPFRRQAMSRRYYFAYGSNMDEEQMDFRGPNAELVGRARLPGWKFRINTRGAATVVPDEESTVHGVLWIIDESDEETLDYYEGVSSGFYVKRTETVYREDGDAVEALLYVASDDGPGSPRPGYLERIVAAARRHGLPRHYIEELQGWSKAGT</sequence>
<dbReference type="InterPro" id="IPR036568">
    <property type="entry name" value="GGCT-like_sf"/>
</dbReference>
<dbReference type="InterPro" id="IPR013024">
    <property type="entry name" value="GGCT-like"/>
</dbReference>
<reference evidence="4" key="1">
    <citation type="journal article" date="2020" name="mSystems">
        <title>Genome- and Community-Level Interaction Insights into Carbon Utilization and Element Cycling Functions of Hydrothermarchaeota in Hydrothermal Sediment.</title>
        <authorList>
            <person name="Zhou Z."/>
            <person name="Liu Y."/>
            <person name="Xu W."/>
            <person name="Pan J."/>
            <person name="Luo Z.H."/>
            <person name="Li M."/>
        </authorList>
    </citation>
    <scope>NUCLEOTIDE SEQUENCE [LARGE SCALE GENOMIC DNA]</scope>
    <source>
        <strain evidence="4">SpSt-210</strain>
    </source>
</reference>
<feature type="binding site" evidence="3">
    <location>
        <position position="141"/>
    </location>
    <ligand>
        <name>substrate</name>
    </ligand>
</feature>
<accession>A0A831TFY9</accession>
<feature type="binding site" evidence="3">
    <location>
        <begin position="31"/>
        <end position="36"/>
    </location>
    <ligand>
        <name>substrate</name>
    </ligand>
</feature>
<dbReference type="Pfam" id="PF13772">
    <property type="entry name" value="AIG2_2"/>
    <property type="match status" value="1"/>
</dbReference>
<dbReference type="AlphaFoldDB" id="A0A831TFY9"/>
<dbReference type="CDD" id="cd06661">
    <property type="entry name" value="GGCT_like"/>
    <property type="match status" value="1"/>
</dbReference>
<keyword evidence="1" id="KW-0456">Lyase</keyword>
<dbReference type="GO" id="GO:0016740">
    <property type="term" value="F:transferase activity"/>
    <property type="evidence" value="ECO:0007669"/>
    <property type="project" value="UniProtKB-KW"/>
</dbReference>
<evidence type="ECO:0000256" key="2">
    <source>
        <dbReference type="PIRSR" id="PIRSR617939-1"/>
    </source>
</evidence>
<dbReference type="GO" id="GO:0003839">
    <property type="term" value="F:gamma-glutamylcyclotransferase activity"/>
    <property type="evidence" value="ECO:0007669"/>
    <property type="project" value="InterPro"/>
</dbReference>
<evidence type="ECO:0000256" key="1">
    <source>
        <dbReference type="ARBA" id="ARBA00023239"/>
    </source>
</evidence>
<name>A0A831TFY9_9BACT</name>
<dbReference type="PANTHER" id="PTHR12935:SF0">
    <property type="entry name" value="GAMMA-GLUTAMYLCYCLOTRANSFERASE"/>
    <property type="match status" value="1"/>
</dbReference>
<proteinExistence type="predicted"/>
<dbReference type="EMBL" id="DSIY01000200">
    <property type="protein sequence ID" value="HEG91444.1"/>
    <property type="molecule type" value="Genomic_DNA"/>
</dbReference>
<evidence type="ECO:0000256" key="3">
    <source>
        <dbReference type="PIRSR" id="PIRSR617939-2"/>
    </source>
</evidence>
<gene>
    <name evidence="4" type="ORF">ENP34_08375</name>
</gene>
<feature type="active site" description="Proton acceptor" evidence="2">
    <location>
        <position position="100"/>
    </location>
</feature>
<dbReference type="Gene3D" id="3.10.490.10">
    <property type="entry name" value="Gamma-glutamyl cyclotransferase-like"/>
    <property type="match status" value="1"/>
</dbReference>
<organism evidence="4">
    <name type="scientific">Thermorudis peleae</name>
    <dbReference type="NCBI Taxonomy" id="1382356"/>
    <lineage>
        <taxon>Bacteria</taxon>
        <taxon>Pseudomonadati</taxon>
        <taxon>Thermomicrobiota</taxon>
        <taxon>Thermomicrobia</taxon>
        <taxon>Thermomicrobia incertae sedis</taxon>
        <taxon>Thermorudis</taxon>
    </lineage>
</organism>
<protein>
    <submittedName>
        <fullName evidence="4">Gamma-glutamylcyclotransferase</fullName>
    </submittedName>
</protein>
<comment type="caution">
    <text evidence="4">The sequence shown here is derived from an EMBL/GenBank/DDBJ whole genome shotgun (WGS) entry which is preliminary data.</text>
</comment>
<dbReference type="SUPFAM" id="SSF110857">
    <property type="entry name" value="Gamma-glutamyl cyclotransferase-like"/>
    <property type="match status" value="1"/>
</dbReference>